<dbReference type="Proteomes" id="UP001432146">
    <property type="component" value="Unassembled WGS sequence"/>
</dbReference>
<keyword evidence="2" id="KW-1185">Reference proteome</keyword>
<evidence type="ECO:0000313" key="2">
    <source>
        <dbReference type="Proteomes" id="UP001432146"/>
    </source>
</evidence>
<accession>A0AAW0ZHS8</accession>
<proteinExistence type="predicted"/>
<comment type="caution">
    <text evidence="1">The sequence shown here is derived from an EMBL/GenBank/DDBJ whole genome shotgun (WGS) entry which is preliminary data.</text>
</comment>
<gene>
    <name evidence="1" type="ORF">QLX08_009322</name>
</gene>
<protein>
    <submittedName>
        <fullName evidence="1">Uncharacterized protein</fullName>
    </submittedName>
</protein>
<sequence length="130" mass="14571">MAASSSNLKSTFKRHIREGSDLQTAAATELFKELIPRARGRSRAGEPLKKRLAKLESGTLPTNSRTAFKENRRPVEDPNEQIYPGPITMESERIIYTRAAMRRKVGSSKREGSALLSGNELLILIILWSF</sequence>
<dbReference type="AlphaFoldDB" id="A0AAW0ZHS8"/>
<reference evidence="1 2" key="1">
    <citation type="submission" date="2024-05" db="EMBL/GenBank/DDBJ databases">
        <title>The nuclear and mitochondrial genome assemblies of Tetragonisca angustula (Apidae: Meliponini), a tiny yet remarkable pollinator in the Neotropics.</title>
        <authorList>
            <person name="Ferrari R."/>
            <person name="Ricardo P.C."/>
            <person name="Dias F.C."/>
            <person name="Araujo N.S."/>
            <person name="Soares D.O."/>
            <person name="Zhou Q.-S."/>
            <person name="Zhu C.-D."/>
            <person name="Coutinho L."/>
            <person name="Airas M.C."/>
            <person name="Batista T.M."/>
        </authorList>
    </citation>
    <scope>NUCLEOTIDE SEQUENCE [LARGE SCALE GENOMIC DNA]</scope>
    <source>
        <strain evidence="1">ASF017062</strain>
        <tissue evidence="1">Abdomen</tissue>
    </source>
</reference>
<dbReference type="EMBL" id="JAWNGG020000205">
    <property type="protein sequence ID" value="KAK9296708.1"/>
    <property type="molecule type" value="Genomic_DNA"/>
</dbReference>
<evidence type="ECO:0000313" key="1">
    <source>
        <dbReference type="EMBL" id="KAK9296708.1"/>
    </source>
</evidence>
<name>A0AAW0ZHS8_9HYME</name>
<organism evidence="1 2">
    <name type="scientific">Tetragonisca angustula</name>
    <dbReference type="NCBI Taxonomy" id="166442"/>
    <lineage>
        <taxon>Eukaryota</taxon>
        <taxon>Metazoa</taxon>
        <taxon>Ecdysozoa</taxon>
        <taxon>Arthropoda</taxon>
        <taxon>Hexapoda</taxon>
        <taxon>Insecta</taxon>
        <taxon>Pterygota</taxon>
        <taxon>Neoptera</taxon>
        <taxon>Endopterygota</taxon>
        <taxon>Hymenoptera</taxon>
        <taxon>Apocrita</taxon>
        <taxon>Aculeata</taxon>
        <taxon>Apoidea</taxon>
        <taxon>Anthophila</taxon>
        <taxon>Apidae</taxon>
        <taxon>Tetragonisca</taxon>
    </lineage>
</organism>